<keyword evidence="2" id="KW-1185">Reference proteome</keyword>
<dbReference type="SUPFAM" id="SSF46785">
    <property type="entry name" value="Winged helix' DNA-binding domain"/>
    <property type="match status" value="1"/>
</dbReference>
<accession>A0A934WS84</accession>
<sequence length="231" mass="26798">MSNYVAHKKGMNLTEFDNEVLKILYKVEFANVKHIALITGENIDYCTGRLKKLARENYIVRLSLKSNELAINYITKKGVTTVGLPPRNVRPPTLGRYEHSLGCADMYVYFCLLRKLKDGSFARFVRFGDIISERDFNAVRELKEIGKKKNGQSILKSLDFDIHRPDGYFVKNGKYYALEFERTPKSTYDKVRDNALDNCKRFSKQFWVYDSKSVYNYLKKAQAEIGADKLQ</sequence>
<organism evidence="1 2">
    <name type="scientific">Ruminococcus difficilis</name>
    <dbReference type="NCBI Taxonomy" id="2763069"/>
    <lineage>
        <taxon>Bacteria</taxon>
        <taxon>Bacillati</taxon>
        <taxon>Bacillota</taxon>
        <taxon>Clostridia</taxon>
        <taxon>Eubacteriales</taxon>
        <taxon>Oscillospiraceae</taxon>
        <taxon>Ruminococcus</taxon>
    </lineage>
</organism>
<dbReference type="EMBL" id="JAEQMG010000105">
    <property type="protein sequence ID" value="MBK6088992.1"/>
    <property type="molecule type" value="Genomic_DNA"/>
</dbReference>
<reference evidence="1" key="1">
    <citation type="submission" date="2021-01" db="EMBL/GenBank/DDBJ databases">
        <title>Genome public.</title>
        <authorList>
            <person name="Liu C."/>
            <person name="Sun Q."/>
        </authorList>
    </citation>
    <scope>NUCLEOTIDE SEQUENCE</scope>
    <source>
        <strain evidence="1">M6</strain>
    </source>
</reference>
<evidence type="ECO:0000313" key="2">
    <source>
        <dbReference type="Proteomes" id="UP000633365"/>
    </source>
</evidence>
<dbReference type="Proteomes" id="UP000633365">
    <property type="component" value="Unassembled WGS sequence"/>
</dbReference>
<gene>
    <name evidence="1" type="ORF">JKK62_10115</name>
</gene>
<name>A0A934WS84_9FIRM</name>
<feature type="non-terminal residue" evidence="1">
    <location>
        <position position="231"/>
    </location>
</feature>
<evidence type="ECO:0000313" key="1">
    <source>
        <dbReference type="EMBL" id="MBK6088992.1"/>
    </source>
</evidence>
<proteinExistence type="predicted"/>
<dbReference type="InterPro" id="IPR036390">
    <property type="entry name" value="WH_DNA-bd_sf"/>
</dbReference>
<protein>
    <submittedName>
        <fullName evidence="1">Uncharacterized protein</fullName>
    </submittedName>
</protein>
<comment type="caution">
    <text evidence="1">The sequence shown here is derived from an EMBL/GenBank/DDBJ whole genome shotgun (WGS) entry which is preliminary data.</text>
</comment>
<dbReference type="RefSeq" id="WP_201427790.1">
    <property type="nucleotide sequence ID" value="NZ_JAEQMG010000105.1"/>
</dbReference>
<dbReference type="AlphaFoldDB" id="A0A934WS84"/>